<sequence length="49" mass="5335">MLGKIQISSEETKAVGKAAFHENGEENLTKPPLWMTSLPPRCYNSAMAG</sequence>
<dbReference type="AlphaFoldDB" id="A0A7R9DRT7"/>
<organism evidence="1">
    <name type="scientific">Timema cristinae</name>
    <name type="common">Walking stick</name>
    <dbReference type="NCBI Taxonomy" id="61476"/>
    <lineage>
        <taxon>Eukaryota</taxon>
        <taxon>Metazoa</taxon>
        <taxon>Ecdysozoa</taxon>
        <taxon>Arthropoda</taxon>
        <taxon>Hexapoda</taxon>
        <taxon>Insecta</taxon>
        <taxon>Pterygota</taxon>
        <taxon>Neoptera</taxon>
        <taxon>Polyneoptera</taxon>
        <taxon>Phasmatodea</taxon>
        <taxon>Timematodea</taxon>
        <taxon>Timematoidea</taxon>
        <taxon>Timematidae</taxon>
        <taxon>Timema</taxon>
    </lineage>
</organism>
<accession>A0A7R9DRT7</accession>
<name>A0A7R9DRT7_TIMCR</name>
<proteinExistence type="predicted"/>
<gene>
    <name evidence="1" type="ORF">TCEB3V08_LOCUS13852</name>
</gene>
<protein>
    <submittedName>
        <fullName evidence="1">Uncharacterized protein</fullName>
    </submittedName>
</protein>
<dbReference type="EMBL" id="OC359686">
    <property type="protein sequence ID" value="CAD7419662.1"/>
    <property type="molecule type" value="Genomic_DNA"/>
</dbReference>
<evidence type="ECO:0000313" key="1">
    <source>
        <dbReference type="EMBL" id="CAD7419662.1"/>
    </source>
</evidence>
<reference evidence="1" key="1">
    <citation type="submission" date="2020-11" db="EMBL/GenBank/DDBJ databases">
        <authorList>
            <person name="Tran Van P."/>
        </authorList>
    </citation>
    <scope>NUCLEOTIDE SEQUENCE</scope>
</reference>